<dbReference type="RefSeq" id="WP_329271967.1">
    <property type="nucleotide sequence ID" value="NZ_CP109011.1"/>
</dbReference>
<dbReference type="PROSITE" id="PS51257">
    <property type="entry name" value="PROKAR_LIPOPROTEIN"/>
    <property type="match status" value="1"/>
</dbReference>
<keyword evidence="2" id="KW-0560">Oxidoreductase</keyword>
<dbReference type="PRINTS" id="PR00080">
    <property type="entry name" value="SDRFAMILY"/>
</dbReference>
<dbReference type="InterPro" id="IPR020904">
    <property type="entry name" value="Sc_DH/Rdtase_CS"/>
</dbReference>
<protein>
    <submittedName>
        <fullName evidence="4">SDR family oxidoreductase</fullName>
    </submittedName>
</protein>
<dbReference type="InterPro" id="IPR036291">
    <property type="entry name" value="NAD(P)-bd_dom_sf"/>
</dbReference>
<dbReference type="InterPro" id="IPR002347">
    <property type="entry name" value="SDR_fam"/>
</dbReference>
<dbReference type="SUPFAM" id="SSF51735">
    <property type="entry name" value="NAD(P)-binding Rossmann-fold domains"/>
    <property type="match status" value="1"/>
</dbReference>
<sequence length="263" mass="27588">MTPPSARTPRPADGWLGHAGRGALVIGAGGLGAACARGLAEAGARLTVVDADEARLEALRADPAFEGVDVRTVTADLTSSAECERVVTTAARELGGLDVLVHAVGTNDRRPVVDTPDEVWDRIITLNLSTAFWTGRAAGRLMREAGQGSMVFFSSVSSLLAHRHHGPYAASKGGLDQLVKVMAREWAADGVTVNAVAPGYTETELTREYLARPGMREEMTGLVPAGRLGQPQDVVGAVLFLASARASYITGQVLYVDGGRTLV</sequence>
<dbReference type="EMBL" id="CP109011">
    <property type="protein sequence ID" value="WUT48656.1"/>
    <property type="molecule type" value="Genomic_DNA"/>
</dbReference>
<dbReference type="InterPro" id="IPR057326">
    <property type="entry name" value="KR_dom"/>
</dbReference>
<dbReference type="CDD" id="cd05233">
    <property type="entry name" value="SDR_c"/>
    <property type="match status" value="1"/>
</dbReference>
<evidence type="ECO:0000256" key="2">
    <source>
        <dbReference type="ARBA" id="ARBA00023002"/>
    </source>
</evidence>
<name>A0ABZ1X930_9ACTN</name>
<evidence type="ECO:0000256" key="1">
    <source>
        <dbReference type="ARBA" id="ARBA00006484"/>
    </source>
</evidence>
<gene>
    <name evidence="4" type="ORF">OG929_42915</name>
</gene>
<evidence type="ECO:0000313" key="5">
    <source>
        <dbReference type="Proteomes" id="UP001432168"/>
    </source>
</evidence>
<keyword evidence="5" id="KW-1185">Reference proteome</keyword>
<dbReference type="PANTHER" id="PTHR42760">
    <property type="entry name" value="SHORT-CHAIN DEHYDROGENASES/REDUCTASES FAMILY MEMBER"/>
    <property type="match status" value="1"/>
</dbReference>
<evidence type="ECO:0000313" key="4">
    <source>
        <dbReference type="EMBL" id="WUT48656.1"/>
    </source>
</evidence>
<accession>A0ABZ1X930</accession>
<comment type="similarity">
    <text evidence="1">Belongs to the short-chain dehydrogenases/reductases (SDR) family.</text>
</comment>
<dbReference type="PRINTS" id="PR00081">
    <property type="entry name" value="GDHRDH"/>
</dbReference>
<reference evidence="4" key="1">
    <citation type="submission" date="2022-10" db="EMBL/GenBank/DDBJ databases">
        <title>The complete genomes of actinobacterial strains from the NBC collection.</title>
        <authorList>
            <person name="Joergensen T.S."/>
            <person name="Alvarez Arevalo M."/>
            <person name="Sterndorff E.B."/>
            <person name="Faurdal D."/>
            <person name="Vuksanovic O."/>
            <person name="Mourched A.-S."/>
            <person name="Charusanti P."/>
            <person name="Shaw S."/>
            <person name="Blin K."/>
            <person name="Weber T."/>
        </authorList>
    </citation>
    <scope>NUCLEOTIDE SEQUENCE</scope>
    <source>
        <strain evidence="4">NBC_00686</strain>
    </source>
</reference>
<organism evidence="4 5">
    <name type="scientific">Streptomyces pseudovenezuelae</name>
    <dbReference type="NCBI Taxonomy" id="67350"/>
    <lineage>
        <taxon>Bacteria</taxon>
        <taxon>Bacillati</taxon>
        <taxon>Actinomycetota</taxon>
        <taxon>Actinomycetes</taxon>
        <taxon>Kitasatosporales</taxon>
        <taxon>Streptomycetaceae</taxon>
        <taxon>Streptomyces</taxon>
        <taxon>Streptomyces aurantiacus group</taxon>
    </lineage>
</organism>
<evidence type="ECO:0000259" key="3">
    <source>
        <dbReference type="SMART" id="SM00822"/>
    </source>
</evidence>
<dbReference type="Pfam" id="PF13561">
    <property type="entry name" value="adh_short_C2"/>
    <property type="match status" value="1"/>
</dbReference>
<dbReference type="Gene3D" id="3.40.50.720">
    <property type="entry name" value="NAD(P)-binding Rossmann-like Domain"/>
    <property type="match status" value="1"/>
</dbReference>
<dbReference type="PANTHER" id="PTHR42760:SF133">
    <property type="entry name" value="3-OXOACYL-[ACYL-CARRIER-PROTEIN] REDUCTASE"/>
    <property type="match status" value="1"/>
</dbReference>
<proteinExistence type="inferred from homology"/>
<dbReference type="PROSITE" id="PS00061">
    <property type="entry name" value="ADH_SHORT"/>
    <property type="match status" value="1"/>
</dbReference>
<dbReference type="SMART" id="SM00822">
    <property type="entry name" value="PKS_KR"/>
    <property type="match status" value="1"/>
</dbReference>
<dbReference type="Proteomes" id="UP001432168">
    <property type="component" value="Chromosome"/>
</dbReference>
<feature type="domain" description="Ketoreductase" evidence="3">
    <location>
        <begin position="22"/>
        <end position="199"/>
    </location>
</feature>